<dbReference type="AlphaFoldDB" id="A0A6M3KZ67"/>
<protein>
    <recommendedName>
        <fullName evidence="2">DUF1353 domain-containing protein</fullName>
    </recommendedName>
</protein>
<reference evidence="1" key="1">
    <citation type="submission" date="2020-03" db="EMBL/GenBank/DDBJ databases">
        <title>The deep terrestrial virosphere.</title>
        <authorList>
            <person name="Holmfeldt K."/>
            <person name="Nilsson E."/>
            <person name="Simone D."/>
            <person name="Lopez-Fernandez M."/>
            <person name="Wu X."/>
            <person name="de Brujin I."/>
            <person name="Lundin D."/>
            <person name="Andersson A."/>
            <person name="Bertilsson S."/>
            <person name="Dopson M."/>
        </authorList>
    </citation>
    <scope>NUCLEOTIDE SEQUENCE</scope>
    <source>
        <strain evidence="1">MM415B02988</strain>
    </source>
</reference>
<evidence type="ECO:0008006" key="2">
    <source>
        <dbReference type="Google" id="ProtNLM"/>
    </source>
</evidence>
<accession>A0A6M3KZ67</accession>
<proteinExistence type="predicted"/>
<evidence type="ECO:0000313" key="1">
    <source>
        <dbReference type="EMBL" id="QJA87476.1"/>
    </source>
</evidence>
<name>A0A6M3KZ67_9ZZZZ</name>
<sequence>MIKYKSGYKYQLVQDVVFNVRVFPERDIITKYIELSILGCLTIRSGYAWDGPSGPTIDTKNFMQGSLVHDALYQLMRMRLLDSSWRLRADQELVRICKEDGMSKLRSWYVYRSVRRLAASAANPKNAKKVITAP</sequence>
<dbReference type="EMBL" id="MT142709">
    <property type="protein sequence ID" value="QJA87476.1"/>
    <property type="molecule type" value="Genomic_DNA"/>
</dbReference>
<gene>
    <name evidence="1" type="ORF">MM415B02988_0007</name>
</gene>
<organism evidence="1">
    <name type="scientific">viral metagenome</name>
    <dbReference type="NCBI Taxonomy" id="1070528"/>
    <lineage>
        <taxon>unclassified sequences</taxon>
        <taxon>metagenomes</taxon>
        <taxon>organismal metagenomes</taxon>
    </lineage>
</organism>